<dbReference type="Pfam" id="PF03723">
    <property type="entry name" value="Hemocyanin_C"/>
    <property type="match status" value="1"/>
</dbReference>
<dbReference type="InterPro" id="IPR005203">
    <property type="entry name" value="Hemocyanin_C"/>
</dbReference>
<dbReference type="InterPro" id="IPR008922">
    <property type="entry name" value="Di-copper_centre_dom_sf"/>
</dbReference>
<dbReference type="PANTHER" id="PTHR11511">
    <property type="entry name" value="LARVAL STORAGE PROTEIN/PHENOLOXIDASE"/>
    <property type="match status" value="1"/>
</dbReference>
<evidence type="ECO:0000256" key="1">
    <source>
        <dbReference type="ARBA" id="ARBA00022761"/>
    </source>
</evidence>
<dbReference type="Gene3D" id="1.20.1370.10">
    <property type="entry name" value="Hemocyanin, N-terminal domain"/>
    <property type="match status" value="1"/>
</dbReference>
<evidence type="ECO:0000313" key="6">
    <source>
        <dbReference type="Proteomes" id="UP000504629"/>
    </source>
</evidence>
<dbReference type="Pfam" id="PF00372">
    <property type="entry name" value="Hemocyanin_M"/>
    <property type="match status" value="1"/>
</dbReference>
<gene>
    <name evidence="7" type="primary">LOC114251573</name>
</gene>
<evidence type="ECO:0000259" key="5">
    <source>
        <dbReference type="Pfam" id="PF03723"/>
    </source>
</evidence>
<comment type="similarity">
    <text evidence="2">Belongs to the hemocyanin family.</text>
</comment>
<dbReference type="OrthoDB" id="7457075at2759"/>
<feature type="domain" description="Hemocyanin C-terminal" evidence="5">
    <location>
        <begin position="432"/>
        <end position="664"/>
    </location>
</feature>
<dbReference type="InterPro" id="IPR000896">
    <property type="entry name" value="Hemocyanin/hexamerin_mid_dom"/>
</dbReference>
<dbReference type="InterPro" id="IPR013788">
    <property type="entry name" value="Hemocyanin/hexamerin"/>
</dbReference>
<proteinExistence type="inferred from homology"/>
<name>A0A6J2KH69_BOMMA</name>
<evidence type="ECO:0000256" key="2">
    <source>
        <dbReference type="ARBA" id="ARBA00038082"/>
    </source>
</evidence>
<feature type="chain" id="PRO_5026710711" evidence="3">
    <location>
        <begin position="22"/>
        <end position="680"/>
    </location>
</feature>
<dbReference type="RefSeq" id="XP_028041696.1">
    <property type="nucleotide sequence ID" value="XM_028185895.1"/>
</dbReference>
<dbReference type="PRINTS" id="PR00187">
    <property type="entry name" value="HAEMOCYANIN"/>
</dbReference>
<evidence type="ECO:0000313" key="7">
    <source>
        <dbReference type="RefSeq" id="XP_028041696.1"/>
    </source>
</evidence>
<dbReference type="KEGG" id="bman:114251573"/>
<reference evidence="7" key="1">
    <citation type="submission" date="2025-08" db="UniProtKB">
        <authorList>
            <consortium name="RefSeq"/>
        </authorList>
    </citation>
    <scope>IDENTIFICATION</scope>
    <source>
        <tissue evidence="7">Silk gland</tissue>
    </source>
</reference>
<keyword evidence="6" id="KW-1185">Reference proteome</keyword>
<feature type="domain" description="Hemocyanin middle" evidence="4">
    <location>
        <begin position="161"/>
        <end position="419"/>
    </location>
</feature>
<sequence>MPPTMLVLSVITLYLVAIVVSDPLDEFRLMHQGEIAYDENKFLMQIVPSGFSPHAHESKKVDEVLNTNNTYYKNFYKYVKNGITAKGRTFTVYDDDMRKAAIALFRLFQQVEQDDYEKIYDWSVLNINNDILRYAEKLNYLYSYKLNRNKISLNPCYIEKPNYFINSETIIKAMKLRLVMSNRNVLPPEAAEHQYYQDHGFISINTNYSGWNLVYNGDDQGINYFREDISLNCYYMGVHLLHPFWMSNDELDLLNLRHAEHFFNTHQQLVARYNLEKQHLLHMNHSYPNETEYDPSLIYDNGLRFPIRYINYELDWTDERAEAEGVWINIRKCIERGFIVMDGITLNMNNDDHVSIMAKLIKSNLDNARMAKILREIFGNMRNRHPIDEYNPAPSVFYHPETSLRDPTFWKMIEYYLNVMKYFRHFMDPFLMEEYTTEDFNITGANFTKMETFFEYYRIPLNKILSAETGYISRKWPMFARQRRINHSPLTLNFTVDSKIDKNVIVRLFLGPNCSFNNCWERFEEFYELDIFNFTLHTGLNVISWNPHKSKKYSYFKDDISQHYFHNYDYKKSARKGTKFNLFKFPGNLAIPRGLESGLNFKLAIIITPSENSSVMDHAPEVNYYKQVSYEYDTKPLGFPFHRNSGFQNSLASNYRLFDIKIYHRKSDVDESGYFSSNLY</sequence>
<organism evidence="6 7">
    <name type="scientific">Bombyx mandarina</name>
    <name type="common">Wild silk moth</name>
    <name type="synonym">Wild silkworm</name>
    <dbReference type="NCBI Taxonomy" id="7092"/>
    <lineage>
        <taxon>Eukaryota</taxon>
        <taxon>Metazoa</taxon>
        <taxon>Ecdysozoa</taxon>
        <taxon>Arthropoda</taxon>
        <taxon>Hexapoda</taxon>
        <taxon>Insecta</taxon>
        <taxon>Pterygota</taxon>
        <taxon>Neoptera</taxon>
        <taxon>Endopterygota</taxon>
        <taxon>Lepidoptera</taxon>
        <taxon>Glossata</taxon>
        <taxon>Ditrysia</taxon>
        <taxon>Bombycoidea</taxon>
        <taxon>Bombycidae</taxon>
        <taxon>Bombycinae</taxon>
        <taxon>Bombyx</taxon>
    </lineage>
</organism>
<dbReference type="PROSITE" id="PS00209">
    <property type="entry name" value="HEMOCYANIN_1"/>
    <property type="match status" value="1"/>
</dbReference>
<feature type="signal peptide" evidence="3">
    <location>
        <begin position="1"/>
        <end position="21"/>
    </location>
</feature>
<dbReference type="GO" id="GO:0045735">
    <property type="term" value="F:nutrient reservoir activity"/>
    <property type="evidence" value="ECO:0007669"/>
    <property type="project" value="UniProtKB-KW"/>
</dbReference>
<accession>A0A6J2KH69</accession>
<dbReference type="SUPFAM" id="SSF81296">
    <property type="entry name" value="E set domains"/>
    <property type="match status" value="1"/>
</dbReference>
<evidence type="ECO:0000259" key="4">
    <source>
        <dbReference type="Pfam" id="PF00372"/>
    </source>
</evidence>
<dbReference type="SUPFAM" id="SSF48056">
    <property type="entry name" value="Di-copper centre-containing domain"/>
    <property type="match status" value="1"/>
</dbReference>
<evidence type="ECO:0000256" key="3">
    <source>
        <dbReference type="SAM" id="SignalP"/>
    </source>
</evidence>
<dbReference type="InterPro" id="IPR036697">
    <property type="entry name" value="Hemocyanin_N_sf"/>
</dbReference>
<dbReference type="PANTHER" id="PTHR11511:SF5">
    <property type="entry name" value="FAT-BODY PROTEIN 1-RELATED"/>
    <property type="match status" value="1"/>
</dbReference>
<dbReference type="GO" id="GO:0005615">
    <property type="term" value="C:extracellular space"/>
    <property type="evidence" value="ECO:0007669"/>
    <property type="project" value="UniProtKB-ARBA"/>
</dbReference>
<dbReference type="GeneID" id="114251573"/>
<dbReference type="PROSITE" id="PS00210">
    <property type="entry name" value="HEMOCYANIN_2"/>
    <property type="match status" value="1"/>
</dbReference>
<dbReference type="Proteomes" id="UP000504629">
    <property type="component" value="Unplaced"/>
</dbReference>
<dbReference type="InterPro" id="IPR037020">
    <property type="entry name" value="Hemocyanin_C_sf"/>
</dbReference>
<keyword evidence="3" id="KW-0732">Signal</keyword>
<dbReference type="Gene3D" id="2.60.40.1520">
    <property type="entry name" value="Hemocyanin, C-terminal domain"/>
    <property type="match status" value="1"/>
</dbReference>
<protein>
    <submittedName>
        <fullName evidence="7">Hexamerin-1.1-like</fullName>
    </submittedName>
</protein>
<keyword evidence="1" id="KW-0758">Storage protein</keyword>
<dbReference type="AlphaFoldDB" id="A0A6J2KH69"/>
<dbReference type="Gene3D" id="1.10.1280.10">
    <property type="entry name" value="Di-copper center containing domain from catechol oxidase"/>
    <property type="match status" value="1"/>
</dbReference>
<dbReference type="InterPro" id="IPR014756">
    <property type="entry name" value="Ig_E-set"/>
</dbReference>